<feature type="region of interest" description="Disordered" evidence="5">
    <location>
        <begin position="566"/>
        <end position="587"/>
    </location>
</feature>
<keyword evidence="4" id="KW-0175">Coiled coil</keyword>
<accession>A0A9D3Q0L1</accession>
<feature type="region of interest" description="Disordered" evidence="5">
    <location>
        <begin position="677"/>
        <end position="735"/>
    </location>
</feature>
<dbReference type="InterPro" id="IPR038446">
    <property type="entry name" value="CEBP_ZZ_sf"/>
</dbReference>
<evidence type="ECO:0000256" key="1">
    <source>
        <dbReference type="ARBA" id="ARBA00022771"/>
    </source>
</evidence>
<evidence type="ECO:0000256" key="2">
    <source>
        <dbReference type="ARBA" id="ARBA00022833"/>
    </source>
</evidence>
<dbReference type="AlphaFoldDB" id="A0A9D3Q0L1"/>
<dbReference type="EMBL" id="JAFDVH010000009">
    <property type="protein sequence ID" value="KAG7470957.1"/>
    <property type="molecule type" value="Genomic_DNA"/>
</dbReference>
<evidence type="ECO:0000313" key="8">
    <source>
        <dbReference type="Proteomes" id="UP001046870"/>
    </source>
</evidence>
<dbReference type="Proteomes" id="UP001046870">
    <property type="component" value="Chromosome 9"/>
</dbReference>
<feature type="coiled-coil region" evidence="4">
    <location>
        <begin position="30"/>
        <end position="61"/>
    </location>
</feature>
<evidence type="ECO:0000256" key="5">
    <source>
        <dbReference type="SAM" id="MobiDB-lite"/>
    </source>
</evidence>
<feature type="compositionally biased region" description="Low complexity" evidence="5">
    <location>
        <begin position="510"/>
        <end position="526"/>
    </location>
</feature>
<keyword evidence="2" id="KW-0862">Zinc</keyword>
<feature type="compositionally biased region" description="Acidic residues" evidence="5">
    <location>
        <begin position="232"/>
        <end position="251"/>
    </location>
</feature>
<dbReference type="Gene3D" id="4.10.640.40">
    <property type="entry name" value="Cytoplasmic polyadenylation element-binding protein, ZZ domain"/>
    <property type="match status" value="1"/>
</dbReference>
<keyword evidence="8" id="KW-1185">Reference proteome</keyword>
<keyword evidence="1 3" id="KW-0479">Metal-binding</keyword>
<feature type="compositionally biased region" description="Polar residues" evidence="5">
    <location>
        <begin position="706"/>
        <end position="720"/>
    </location>
</feature>
<feature type="compositionally biased region" description="Basic and acidic residues" evidence="5">
    <location>
        <begin position="206"/>
        <end position="216"/>
    </location>
</feature>
<feature type="compositionally biased region" description="Basic and acidic residues" evidence="5">
    <location>
        <begin position="291"/>
        <end position="323"/>
    </location>
</feature>
<dbReference type="CDD" id="cd19818">
    <property type="entry name" value="Bbox1_ZBBX"/>
    <property type="match status" value="1"/>
</dbReference>
<feature type="domain" description="B box-type" evidence="6">
    <location>
        <begin position="127"/>
        <end position="173"/>
    </location>
</feature>
<feature type="region of interest" description="Disordered" evidence="5">
    <location>
        <begin position="500"/>
        <end position="542"/>
    </location>
</feature>
<evidence type="ECO:0000256" key="4">
    <source>
        <dbReference type="SAM" id="Coils"/>
    </source>
</evidence>
<evidence type="ECO:0000256" key="3">
    <source>
        <dbReference type="PROSITE-ProRule" id="PRU00024"/>
    </source>
</evidence>
<dbReference type="PROSITE" id="PS50119">
    <property type="entry name" value="ZF_BBOX"/>
    <property type="match status" value="1"/>
</dbReference>
<feature type="compositionally biased region" description="Basic and acidic residues" evidence="5">
    <location>
        <begin position="808"/>
        <end position="828"/>
    </location>
</feature>
<dbReference type="PANTHER" id="PTHR28634:SF1">
    <property type="entry name" value="ZINC FINGER B-BOX DOMAIN-CONTAINING PROTEIN 1"/>
    <property type="match status" value="1"/>
</dbReference>
<feature type="region of interest" description="Disordered" evidence="5">
    <location>
        <begin position="752"/>
        <end position="834"/>
    </location>
</feature>
<comment type="caution">
    <text evidence="7">The sequence shown here is derived from an EMBL/GenBank/DDBJ whole genome shotgun (WGS) entry which is preliminary data.</text>
</comment>
<proteinExistence type="predicted"/>
<feature type="compositionally biased region" description="Basic and acidic residues" evidence="5">
    <location>
        <begin position="269"/>
        <end position="280"/>
    </location>
</feature>
<dbReference type="GO" id="GO:0008270">
    <property type="term" value="F:zinc ion binding"/>
    <property type="evidence" value="ECO:0007669"/>
    <property type="project" value="UniProtKB-KW"/>
</dbReference>
<dbReference type="PANTHER" id="PTHR28634">
    <property type="entry name" value="ZINC FINGER B-BOX DOMAIN-CONTAINING PROTEIN 1"/>
    <property type="match status" value="1"/>
</dbReference>
<organism evidence="7 8">
    <name type="scientific">Megalops atlanticus</name>
    <name type="common">Tarpon</name>
    <name type="synonym">Clupea gigantea</name>
    <dbReference type="NCBI Taxonomy" id="7932"/>
    <lineage>
        <taxon>Eukaryota</taxon>
        <taxon>Metazoa</taxon>
        <taxon>Chordata</taxon>
        <taxon>Craniata</taxon>
        <taxon>Vertebrata</taxon>
        <taxon>Euteleostomi</taxon>
        <taxon>Actinopterygii</taxon>
        <taxon>Neopterygii</taxon>
        <taxon>Teleostei</taxon>
        <taxon>Elopiformes</taxon>
        <taxon>Megalopidae</taxon>
        <taxon>Megalops</taxon>
    </lineage>
</organism>
<dbReference type="Pfam" id="PF22586">
    <property type="entry name" value="ANCHR-like_BBOX"/>
    <property type="match status" value="1"/>
</dbReference>
<feature type="region of interest" description="Disordered" evidence="5">
    <location>
        <begin position="96"/>
        <end position="132"/>
    </location>
</feature>
<name>A0A9D3Q0L1_MEGAT</name>
<sequence length="834" mass="92931">MNLNYFVVIPNKSPSVKLKARNLPELHLDAVKLDQESKIIENRLQQLRENMSREKEEREKSGGFRWKSVLAASHGPTKIKENGLQKLSAGKVKMRVLKDEPEDASRSLGKAPRPPPKEPAPSTKPRLKGKPCGQCEARTARLMCPECGENYCVGCFARFHQKGALKNHRMIPIQMEIQTSINTLDLVSRFRKQIDPEGSAVRSKRKDPTHSQEAQKSKPPPVILPDAQLLGFDDEETDEEKEVEEEDESEPDERANSPALLRGVFDEEESKRSFQEALREWRRKRGAAQSKPEEEQEPKPELDLVPELKPKQEQKQELELKEDSEPDLELEQAGRPIKAPTASTEVFGTQADFQTRQQPITVEFKEHGLSYMEKLLLKKHRRTPIEEYRPPSFAGSYQELQMDTSRLTDEEGPGLTAEEMEMRRYCASLFATTTTPANSSDQHDHMTQSCLSIVELDEMAGDSAVLNSTFTAELETDNDVLTGAEVSDCSLSPAWSARSRSRLIESPRRSQSVSCSEMSSSSLELSPCRGDSPGEGMSGQPRLQGLTCGEETRMFSWSPKVLMVPDSASTSGSDLDPELETGTTGELGLFPEPSRTVHSLAYRELAPPNQYLGLDGFLTLGVELGLVRPNSLPMCMSQEGEDTMVHFNIGPEYWRPSTSFSDFSDEELVNDIMSSQPIRTSPRAATPSRAGFPVQGMRSSVGAGAQSWSGRNTPRSTRPMSSGARSQSSPLPRPLSRAAQEILEIECVDRMESEDPHVGEEEDRQALASLEEEFRLMSRGGATPSCDPLSPPHPGGVVEARRRTRGSKRQESSEGHTDEEEEIRRDKQNVMSLP</sequence>
<dbReference type="OrthoDB" id="6226111at2759"/>
<feature type="compositionally biased region" description="Low complexity" evidence="5">
    <location>
        <begin position="724"/>
        <end position="735"/>
    </location>
</feature>
<keyword evidence="1 3" id="KW-0863">Zinc-finger</keyword>
<evidence type="ECO:0000313" key="7">
    <source>
        <dbReference type="EMBL" id="KAG7470957.1"/>
    </source>
</evidence>
<feature type="compositionally biased region" description="Basic and acidic residues" evidence="5">
    <location>
        <begin position="96"/>
        <end position="105"/>
    </location>
</feature>
<gene>
    <name evidence="7" type="ORF">MATL_G00119360</name>
</gene>
<dbReference type="InterPro" id="IPR000315">
    <property type="entry name" value="Znf_B-box"/>
</dbReference>
<evidence type="ECO:0000259" key="6">
    <source>
        <dbReference type="PROSITE" id="PS50119"/>
    </source>
</evidence>
<feature type="region of interest" description="Disordered" evidence="5">
    <location>
        <begin position="195"/>
        <end position="341"/>
    </location>
</feature>
<dbReference type="SMART" id="SM00336">
    <property type="entry name" value="BBOX"/>
    <property type="match status" value="1"/>
</dbReference>
<protein>
    <recommendedName>
        <fullName evidence="6">B box-type domain-containing protein</fullName>
    </recommendedName>
</protein>
<reference evidence="7" key="1">
    <citation type="submission" date="2021-01" db="EMBL/GenBank/DDBJ databases">
        <authorList>
            <person name="Zahm M."/>
            <person name="Roques C."/>
            <person name="Cabau C."/>
            <person name="Klopp C."/>
            <person name="Donnadieu C."/>
            <person name="Jouanno E."/>
            <person name="Lampietro C."/>
            <person name="Louis A."/>
            <person name="Herpin A."/>
            <person name="Echchiki A."/>
            <person name="Berthelot C."/>
            <person name="Parey E."/>
            <person name="Roest-Crollius H."/>
            <person name="Braasch I."/>
            <person name="Postlethwait J."/>
            <person name="Bobe J."/>
            <person name="Montfort J."/>
            <person name="Bouchez O."/>
            <person name="Begum T."/>
            <person name="Mejri S."/>
            <person name="Adams A."/>
            <person name="Chen W.-J."/>
            <person name="Guiguen Y."/>
        </authorList>
    </citation>
    <scope>NUCLEOTIDE SEQUENCE</scope>
    <source>
        <strain evidence="7">YG-15Mar2019-1</strain>
        <tissue evidence="7">Brain</tissue>
    </source>
</reference>
<dbReference type="InterPro" id="IPR037688">
    <property type="entry name" value="ZBBX"/>
</dbReference>